<keyword evidence="1" id="KW-0732">Signal</keyword>
<dbReference type="EMBL" id="BSTX01000001">
    <property type="protein sequence ID" value="GLZ76655.1"/>
    <property type="molecule type" value="Genomic_DNA"/>
</dbReference>
<dbReference type="Proteomes" id="UP001165079">
    <property type="component" value="Unassembled WGS sequence"/>
</dbReference>
<feature type="chain" id="PRO_5040906086" evidence="1">
    <location>
        <begin position="30"/>
        <end position="56"/>
    </location>
</feature>
<protein>
    <submittedName>
        <fullName evidence="2">Uncharacterized protein</fullName>
    </submittedName>
</protein>
<dbReference type="RefSeq" id="WP_285661821.1">
    <property type="nucleotide sequence ID" value="NZ_BSTX01000001.1"/>
</dbReference>
<reference evidence="2" key="1">
    <citation type="submission" date="2023-03" db="EMBL/GenBank/DDBJ databases">
        <title>Actinorhabdospora filicis NBRC 111898.</title>
        <authorList>
            <person name="Ichikawa N."/>
            <person name="Sato H."/>
            <person name="Tonouchi N."/>
        </authorList>
    </citation>
    <scope>NUCLEOTIDE SEQUENCE</scope>
    <source>
        <strain evidence="2">NBRC 111898</strain>
    </source>
</reference>
<feature type="signal peptide" evidence="1">
    <location>
        <begin position="1"/>
        <end position="29"/>
    </location>
</feature>
<proteinExistence type="predicted"/>
<evidence type="ECO:0000256" key="1">
    <source>
        <dbReference type="SAM" id="SignalP"/>
    </source>
</evidence>
<sequence>MKLKTIAAALAAAAAVLAGVAATTASVTAQEPKAVDTAIYDGSPWLKAPVRPPTRW</sequence>
<gene>
    <name evidence="2" type="ORF">Afil01_14620</name>
</gene>
<evidence type="ECO:0000313" key="3">
    <source>
        <dbReference type="Proteomes" id="UP001165079"/>
    </source>
</evidence>
<keyword evidence="3" id="KW-1185">Reference proteome</keyword>
<comment type="caution">
    <text evidence="2">The sequence shown here is derived from an EMBL/GenBank/DDBJ whole genome shotgun (WGS) entry which is preliminary data.</text>
</comment>
<evidence type="ECO:0000313" key="2">
    <source>
        <dbReference type="EMBL" id="GLZ76655.1"/>
    </source>
</evidence>
<accession>A0A9W6W9H9</accession>
<name>A0A9W6W9H9_9ACTN</name>
<organism evidence="2 3">
    <name type="scientific">Actinorhabdospora filicis</name>
    <dbReference type="NCBI Taxonomy" id="1785913"/>
    <lineage>
        <taxon>Bacteria</taxon>
        <taxon>Bacillati</taxon>
        <taxon>Actinomycetota</taxon>
        <taxon>Actinomycetes</taxon>
        <taxon>Micromonosporales</taxon>
        <taxon>Micromonosporaceae</taxon>
        <taxon>Actinorhabdospora</taxon>
    </lineage>
</organism>
<dbReference type="AlphaFoldDB" id="A0A9W6W9H9"/>